<evidence type="ECO:0000313" key="3">
    <source>
        <dbReference type="Proteomes" id="UP000199356"/>
    </source>
</evidence>
<organism evidence="2 3">
    <name type="scientific">Tranquillimonas alkanivorans</name>
    <dbReference type="NCBI Taxonomy" id="441119"/>
    <lineage>
        <taxon>Bacteria</taxon>
        <taxon>Pseudomonadati</taxon>
        <taxon>Pseudomonadota</taxon>
        <taxon>Alphaproteobacteria</taxon>
        <taxon>Rhodobacterales</taxon>
        <taxon>Roseobacteraceae</taxon>
        <taxon>Tranquillimonas</taxon>
    </lineage>
</organism>
<keyword evidence="3" id="KW-1185">Reference proteome</keyword>
<protein>
    <recommendedName>
        <fullName evidence="4">Heat induced stress protein YflT</fullName>
    </recommendedName>
</protein>
<dbReference type="STRING" id="441119.SAMN04488047_101300"/>
<proteinExistence type="predicted"/>
<dbReference type="OrthoDB" id="7861775at2"/>
<name>A0A1I5KTJ3_9RHOB</name>
<evidence type="ECO:0000313" key="2">
    <source>
        <dbReference type="EMBL" id="SFO88268.1"/>
    </source>
</evidence>
<dbReference type="AlphaFoldDB" id="A0A1I5KTJ3"/>
<evidence type="ECO:0000256" key="1">
    <source>
        <dbReference type="SAM" id="MobiDB-lite"/>
    </source>
</evidence>
<evidence type="ECO:0008006" key="4">
    <source>
        <dbReference type="Google" id="ProtNLM"/>
    </source>
</evidence>
<accession>A0A1I5KTJ3</accession>
<gene>
    <name evidence="2" type="ORF">SAMN04488047_101300</name>
</gene>
<reference evidence="2 3" key="1">
    <citation type="submission" date="2016-10" db="EMBL/GenBank/DDBJ databases">
        <authorList>
            <person name="de Groot N.N."/>
        </authorList>
    </citation>
    <scope>NUCLEOTIDE SEQUENCE [LARGE SCALE GENOMIC DNA]</scope>
    <source>
        <strain evidence="2 3">DSM 19547</strain>
    </source>
</reference>
<feature type="region of interest" description="Disordered" evidence="1">
    <location>
        <begin position="118"/>
        <end position="164"/>
    </location>
</feature>
<sequence>MQRAVTAIYRTHQTAALVRNELDTLGVPRGYIHMIPETEDRLPEGSSRDVGPYNQEIHDLHLPEDDTRTYQQAVKNGDYIVSVDVEDNADLDRIKDIMRRPEDSRDIDALDTEYAGAEYIPFRHSDAPPYTEGQRGVRDPGSPGERGHLRGYTRSEPMRDRTRD</sequence>
<dbReference type="RefSeq" id="WP_093416719.1">
    <property type="nucleotide sequence ID" value="NZ_FOXA01000001.1"/>
</dbReference>
<dbReference type="Proteomes" id="UP000199356">
    <property type="component" value="Unassembled WGS sequence"/>
</dbReference>
<dbReference type="EMBL" id="FOXA01000001">
    <property type="protein sequence ID" value="SFO88268.1"/>
    <property type="molecule type" value="Genomic_DNA"/>
</dbReference>